<dbReference type="AlphaFoldDB" id="A0A0B7K722"/>
<name>A0A0B7K722_BIOOC</name>
<gene>
    <name evidence="1" type="ORF">BN869_000007375_1</name>
</gene>
<protein>
    <submittedName>
        <fullName evidence="1">Uncharacterized protein</fullName>
    </submittedName>
</protein>
<sequence length="113" mass="12542">MASDPFELSERILTKALCAGPDTILFSNFVHGTFGQHSALEDLLGAGLLGEIKIPVIAVTRVDKTFQKAGFKDPRRIPEYISQAPEWPEPIVGKWDSGITGPVFEQFISEIWR</sequence>
<evidence type="ECO:0000313" key="1">
    <source>
        <dbReference type="EMBL" id="CEO51317.1"/>
    </source>
</evidence>
<proteinExistence type="predicted"/>
<accession>A0A0B7K722</accession>
<dbReference type="EMBL" id="CDPU01000022">
    <property type="protein sequence ID" value="CEO51317.1"/>
    <property type="molecule type" value="Genomic_DNA"/>
</dbReference>
<reference evidence="1" key="1">
    <citation type="submission" date="2015-01" db="EMBL/GenBank/DDBJ databases">
        <authorList>
            <person name="Durling Mikael"/>
        </authorList>
    </citation>
    <scope>NUCLEOTIDE SEQUENCE</scope>
</reference>
<organism evidence="1">
    <name type="scientific">Bionectria ochroleuca</name>
    <name type="common">Gliocladium roseum</name>
    <dbReference type="NCBI Taxonomy" id="29856"/>
    <lineage>
        <taxon>Eukaryota</taxon>
        <taxon>Fungi</taxon>
        <taxon>Dikarya</taxon>
        <taxon>Ascomycota</taxon>
        <taxon>Pezizomycotina</taxon>
        <taxon>Sordariomycetes</taxon>
        <taxon>Hypocreomycetidae</taxon>
        <taxon>Hypocreales</taxon>
        <taxon>Bionectriaceae</taxon>
        <taxon>Clonostachys</taxon>
    </lineage>
</organism>